<gene>
    <name evidence="1" type="ORF">FYJ63_08925</name>
</gene>
<evidence type="ECO:0000313" key="1">
    <source>
        <dbReference type="EMBL" id="MST50347.1"/>
    </source>
</evidence>
<dbReference type="Proteomes" id="UP000442535">
    <property type="component" value="Unassembled WGS sequence"/>
</dbReference>
<dbReference type="AlphaFoldDB" id="A0A7K0K4D5"/>
<comment type="caution">
    <text evidence="1">The sequence shown here is derived from an EMBL/GenBank/DDBJ whole genome shotgun (WGS) entry which is preliminary data.</text>
</comment>
<dbReference type="Pfam" id="PF03136">
    <property type="entry name" value="Pup_ligase"/>
    <property type="match status" value="1"/>
</dbReference>
<reference evidence="1 2" key="1">
    <citation type="submission" date="2019-08" db="EMBL/GenBank/DDBJ databases">
        <title>In-depth cultivation of the pig gut microbiome towards novel bacterial diversity and tailored functional studies.</title>
        <authorList>
            <person name="Wylensek D."/>
            <person name="Hitch T.C.A."/>
            <person name="Clavel T."/>
        </authorList>
    </citation>
    <scope>NUCLEOTIDE SEQUENCE [LARGE SCALE GENOMIC DNA]</scope>
    <source>
        <strain evidence="1 2">RF-GAM-744-WT-7</strain>
    </source>
</reference>
<organism evidence="1 2">
    <name type="scientific">Mobiluncus porci</name>
    <dbReference type="NCBI Taxonomy" id="2652278"/>
    <lineage>
        <taxon>Bacteria</taxon>
        <taxon>Bacillati</taxon>
        <taxon>Actinomycetota</taxon>
        <taxon>Actinomycetes</taxon>
        <taxon>Actinomycetales</taxon>
        <taxon>Actinomycetaceae</taxon>
        <taxon>Mobiluncus</taxon>
    </lineage>
</organism>
<dbReference type="PANTHER" id="PTHR42307">
    <property type="entry name" value="PUP DEAMIDASE/DEPUPYLASE"/>
    <property type="match status" value="1"/>
</dbReference>
<evidence type="ECO:0000313" key="2">
    <source>
        <dbReference type="Proteomes" id="UP000442535"/>
    </source>
</evidence>
<accession>A0A7K0K4D5</accession>
<dbReference type="InterPro" id="IPR004347">
    <property type="entry name" value="Pup_ligase/deamidase"/>
</dbReference>
<dbReference type="GO" id="GO:0019941">
    <property type="term" value="P:modification-dependent protein catabolic process"/>
    <property type="evidence" value="ECO:0007669"/>
    <property type="project" value="InterPro"/>
</dbReference>
<dbReference type="GO" id="GO:0070490">
    <property type="term" value="P:protein pupylation"/>
    <property type="evidence" value="ECO:0007669"/>
    <property type="project" value="TreeGrafter"/>
</dbReference>
<dbReference type="GO" id="GO:0010498">
    <property type="term" value="P:proteasomal protein catabolic process"/>
    <property type="evidence" value="ECO:0007669"/>
    <property type="project" value="InterPro"/>
</dbReference>
<keyword evidence="1" id="KW-0647">Proteasome</keyword>
<dbReference type="EMBL" id="VUMY01000017">
    <property type="protein sequence ID" value="MST50347.1"/>
    <property type="molecule type" value="Genomic_DNA"/>
</dbReference>
<dbReference type="PANTHER" id="PTHR42307:SF3">
    <property type="entry name" value="PUP--PROTEIN LIGASE"/>
    <property type="match status" value="1"/>
</dbReference>
<proteinExistence type="predicted"/>
<keyword evidence="2" id="KW-1185">Reference proteome</keyword>
<dbReference type="GO" id="GO:0000502">
    <property type="term" value="C:proteasome complex"/>
    <property type="evidence" value="ECO:0007669"/>
    <property type="project" value="UniProtKB-KW"/>
</dbReference>
<dbReference type="RefSeq" id="WP_154545911.1">
    <property type="nucleotide sequence ID" value="NZ_VUMY01000017.1"/>
</dbReference>
<sequence>MTSPHLDRLAPRIFGIETEYGILAVGPHGTPTTDADTAGRALFAGVLNRTQSTSVFLENGGRLYLDVGSHPEYATAECQDLSDILAQDRAGAEILRDMATEASARLSADLGTPTQVHLFKNNLDSAGNSCGCHENYLLYRSGKFRDLVESLVAFLVTRQVVTGSGALLKIKGETKFCLSGRAFQIDDTVSAATTSTRPLVNTRDEPHADAKLYRRLHVIVGDSNVLETPTRFKIATMNLLLGALEAGLDFTDLTLTSPIAALQGISQDSPHEGTPLELADGSRRTALEIQRVFWERLSRAFEAADLSADYREVLREWGECLEALGSGDLERLVGVLDWPTKRLLLEGLRSRQGLEWGDSKLARLDLAYHDLVAGLKLEERGLARRLSAPAAVTTAKTTPPANTRALLRGDLIGKAREQRVDLQADWTHLRLPESGLGTVTLSDPFATKSEEVAKLMGTMETV</sequence>
<name>A0A7K0K4D5_9ACTO</name>
<dbReference type="GO" id="GO:0005524">
    <property type="term" value="F:ATP binding"/>
    <property type="evidence" value="ECO:0007669"/>
    <property type="project" value="TreeGrafter"/>
</dbReference>
<protein>
    <submittedName>
        <fullName evidence="1">Proteasome accessory factor PafA2 family protein</fullName>
    </submittedName>
</protein>